<evidence type="ECO:0000313" key="4">
    <source>
        <dbReference type="WBParaSite" id="nOo.2.0.1.t08526-RA"/>
    </source>
</evidence>
<proteinExistence type="predicted"/>
<feature type="domain" description="Integrase zinc-binding" evidence="1">
    <location>
        <begin position="16"/>
        <end position="62"/>
    </location>
</feature>
<reference evidence="2 3" key="2">
    <citation type="submission" date="2018-08" db="EMBL/GenBank/DDBJ databases">
        <authorList>
            <person name="Laetsch R D."/>
            <person name="Stevens L."/>
            <person name="Kumar S."/>
            <person name="Blaxter L. M."/>
        </authorList>
    </citation>
    <scope>NUCLEOTIDE SEQUENCE [LARGE SCALE GENOMIC DNA]</scope>
</reference>
<dbReference type="AlphaFoldDB" id="A0A182EK91"/>
<evidence type="ECO:0000259" key="1">
    <source>
        <dbReference type="Pfam" id="PF17921"/>
    </source>
</evidence>
<gene>
    <name evidence="2" type="ORF">NOO_LOCUS8526</name>
</gene>
<dbReference type="WBParaSite" id="nOo.2.0.1.t08526-RA">
    <property type="protein sequence ID" value="nOo.2.0.1.t08526-RA"/>
    <property type="gene ID" value="nOo.2.0.1.g08526"/>
</dbReference>
<dbReference type="Proteomes" id="UP000271087">
    <property type="component" value="Unassembled WGS sequence"/>
</dbReference>
<dbReference type="Pfam" id="PF17921">
    <property type="entry name" value="Integrase_H2C2"/>
    <property type="match status" value="1"/>
</dbReference>
<sequence>MPIYLPRHNPITGLLRQQHHEDLLHVGNAHMLTEMRHKFWAPKGRSEVKRVLNKFRACKRWTTSRSSFRTCSTSKKIESLNLEFSHIRFIARRVYPESVLNDNANPFQLVSKTMMEQDIKLTNFLARKGMVQEYLVP</sequence>
<organism evidence="4">
    <name type="scientific">Onchocerca ochengi</name>
    <name type="common">Filarial nematode worm</name>
    <dbReference type="NCBI Taxonomy" id="42157"/>
    <lineage>
        <taxon>Eukaryota</taxon>
        <taxon>Metazoa</taxon>
        <taxon>Ecdysozoa</taxon>
        <taxon>Nematoda</taxon>
        <taxon>Chromadorea</taxon>
        <taxon>Rhabditida</taxon>
        <taxon>Spirurina</taxon>
        <taxon>Spiruromorpha</taxon>
        <taxon>Filarioidea</taxon>
        <taxon>Onchocercidae</taxon>
        <taxon>Onchocerca</taxon>
    </lineage>
</organism>
<dbReference type="STRING" id="42157.A0A182EK91"/>
<dbReference type="EMBL" id="UYRW01003608">
    <property type="protein sequence ID" value="VDK89547.1"/>
    <property type="molecule type" value="Genomic_DNA"/>
</dbReference>
<dbReference type="OrthoDB" id="5850742at2759"/>
<protein>
    <submittedName>
        <fullName evidence="4">Integrase_H2C2 domain-containing protein</fullName>
    </submittedName>
</protein>
<evidence type="ECO:0000313" key="2">
    <source>
        <dbReference type="EMBL" id="VDK89547.1"/>
    </source>
</evidence>
<reference evidence="4" key="1">
    <citation type="submission" date="2016-06" db="UniProtKB">
        <authorList>
            <consortium name="WormBaseParasite"/>
        </authorList>
    </citation>
    <scope>IDENTIFICATION</scope>
</reference>
<accession>A0A182EK91</accession>
<evidence type="ECO:0000313" key="3">
    <source>
        <dbReference type="Proteomes" id="UP000271087"/>
    </source>
</evidence>
<name>A0A182EK91_ONCOC</name>
<keyword evidence="3" id="KW-1185">Reference proteome</keyword>
<dbReference type="InterPro" id="IPR041588">
    <property type="entry name" value="Integrase_H2C2"/>
</dbReference>